<evidence type="ECO:0000313" key="2">
    <source>
        <dbReference type="Proteomes" id="UP001151752"/>
    </source>
</evidence>
<dbReference type="EMBL" id="JAPFFM010000014">
    <property type="protein sequence ID" value="KAJ6716278.1"/>
    <property type="molecule type" value="Genomic_DNA"/>
</dbReference>
<dbReference type="AlphaFoldDB" id="A0A9Q0Z065"/>
<proteinExistence type="predicted"/>
<protein>
    <submittedName>
        <fullName evidence="1">Uncharacterized protein</fullName>
    </submittedName>
</protein>
<evidence type="ECO:0000313" key="1">
    <source>
        <dbReference type="EMBL" id="KAJ6716278.1"/>
    </source>
</evidence>
<comment type="caution">
    <text evidence="1">The sequence shown here is derived from an EMBL/GenBank/DDBJ whole genome shotgun (WGS) entry which is preliminary data.</text>
</comment>
<gene>
    <name evidence="1" type="ORF">OIU74_008911</name>
</gene>
<sequence length="152" mass="17596">MGKAVGIFSFEGTLGKTLETMEENEWDQIEKIDAFWEKLRLAAEKKVWLVACHSSYWPWMNHEAFLWVGAAEAVRFSKAFNEVHRKLDYEELSLDAHLSLSPLKSLLLCNQLQPLFILLYLISHFILLLLKTSATLSSCTGNFAFTFEVEYW</sequence>
<accession>A0A9Q0Z065</accession>
<reference evidence="1" key="2">
    <citation type="journal article" date="2023" name="Int. J. Mol. Sci.">
        <title>De Novo Assembly and Annotation of 11 Diverse Shrub Willow (Salix) Genomes Reveals Novel Gene Organization in Sex-Linked Regions.</title>
        <authorList>
            <person name="Hyden B."/>
            <person name="Feng K."/>
            <person name="Yates T.B."/>
            <person name="Jawdy S."/>
            <person name="Cereghino C."/>
            <person name="Smart L.B."/>
            <person name="Muchero W."/>
        </authorList>
    </citation>
    <scope>NUCLEOTIDE SEQUENCE</scope>
    <source>
        <tissue evidence="1">Shoot tip</tissue>
    </source>
</reference>
<reference evidence="1" key="1">
    <citation type="submission" date="2022-11" db="EMBL/GenBank/DDBJ databases">
        <authorList>
            <person name="Hyden B.L."/>
            <person name="Feng K."/>
            <person name="Yates T."/>
            <person name="Jawdy S."/>
            <person name="Smart L.B."/>
            <person name="Muchero W."/>
        </authorList>
    </citation>
    <scope>NUCLEOTIDE SEQUENCE</scope>
    <source>
        <tissue evidence="1">Shoot tip</tissue>
    </source>
</reference>
<organism evidence="1 2">
    <name type="scientific">Salix koriyanagi</name>
    <dbReference type="NCBI Taxonomy" id="2511006"/>
    <lineage>
        <taxon>Eukaryota</taxon>
        <taxon>Viridiplantae</taxon>
        <taxon>Streptophyta</taxon>
        <taxon>Embryophyta</taxon>
        <taxon>Tracheophyta</taxon>
        <taxon>Spermatophyta</taxon>
        <taxon>Magnoliopsida</taxon>
        <taxon>eudicotyledons</taxon>
        <taxon>Gunneridae</taxon>
        <taxon>Pentapetalae</taxon>
        <taxon>rosids</taxon>
        <taxon>fabids</taxon>
        <taxon>Malpighiales</taxon>
        <taxon>Salicaceae</taxon>
        <taxon>Saliceae</taxon>
        <taxon>Salix</taxon>
    </lineage>
</organism>
<name>A0A9Q0Z065_9ROSI</name>
<dbReference type="Proteomes" id="UP001151752">
    <property type="component" value="Chromosome 9"/>
</dbReference>
<keyword evidence="2" id="KW-1185">Reference proteome</keyword>